<dbReference type="GO" id="GO:0004339">
    <property type="term" value="F:glucan 1,4-alpha-glucosidase activity"/>
    <property type="evidence" value="ECO:0007669"/>
    <property type="project" value="UniProtKB-EC"/>
</dbReference>
<dbReference type="STRING" id="1266660.A0A1G4JEU9"/>
<dbReference type="InterPro" id="IPR000165">
    <property type="entry name" value="Glucoamylase"/>
</dbReference>
<keyword evidence="5" id="KW-0119">Carbohydrate metabolism</keyword>
<dbReference type="AlphaFoldDB" id="A0A1G4JEU9"/>
<keyword evidence="6" id="KW-0326">Glycosidase</keyword>
<keyword evidence="4" id="KW-0378">Hydrolase</keyword>
<evidence type="ECO:0000313" key="11">
    <source>
        <dbReference type="EMBL" id="SCU88542.1"/>
    </source>
</evidence>
<evidence type="ECO:0000313" key="12">
    <source>
        <dbReference type="Proteomes" id="UP000190274"/>
    </source>
</evidence>
<dbReference type="SUPFAM" id="SSF48208">
    <property type="entry name" value="Six-hairpin glycosidases"/>
    <property type="match status" value="1"/>
</dbReference>
<evidence type="ECO:0000256" key="6">
    <source>
        <dbReference type="ARBA" id="ARBA00023295"/>
    </source>
</evidence>
<evidence type="ECO:0000256" key="8">
    <source>
        <dbReference type="ARBA" id="ARBA00033442"/>
    </source>
</evidence>
<dbReference type="GO" id="GO:0005980">
    <property type="term" value="P:glycogen catabolic process"/>
    <property type="evidence" value="ECO:0007669"/>
    <property type="project" value="EnsemblFungi"/>
</dbReference>
<sequence>MAKESCKSTVRFDSSHKWTKNLLLTLCASLLLWSCFGPSLKEPREIQKFRTLSPPAFHGVTAHNVTIVDFHSHARMSPTSTPGSSYYQQRIRLKPMISHTVAREEFNNWLQQQTELSFERVLANIGDVNLNKLHEDDGVVEGVVIASPSRSSPDYFYQWIRDGAITVNTVVNRVWDSSQTSRPIVNLTLVGTVLKYLNNAYVLQRTDNPSGSLAPDYKGLGEPKWMVDDSPFVGNWGRPQNDGPPLRIITTFNFLQVLKNLDLTLEEAISQYEASSGTDLCLSFGNEKDLYEKILKLDLEFIAANWQADTFDLWEEVKAQHFFTSLVQLKAIKMGWSYLVNVHPEFDDKPNSLAANLQDKFQDILKFLTDEGGFLDENKNYIVETPKILGTRSGLDIAVLIGSMITHDNHGASLLQDDVPFNVYDSGILNSLHGLTKQMEILYPVNHHRANLNLGVALGRYPEDIYDGVGTSEGNPWFLATSAAAEVLYKVIWHYYASQKDLVIPMDGWKSEFWTRIIDNIDNNVKENEEWQLVLPYGSPAYNQTMISLFTLGDSFLDKVREHVSNDGEMSEQFNKYSGYLQGARHLTWSYGSFWNSCRWRTQVLIKLGKNGE</sequence>
<dbReference type="OrthoDB" id="6123450at2759"/>
<keyword evidence="12" id="KW-1185">Reference proteome</keyword>
<comment type="catalytic activity">
    <reaction evidence="1">
        <text>Hydrolysis of terminal (1-&gt;4)-linked alpha-D-glucose residues successively from non-reducing ends of the chains with release of beta-D-glucose.</text>
        <dbReference type="EC" id="3.2.1.3"/>
    </reaction>
</comment>
<dbReference type="PRINTS" id="PR00736">
    <property type="entry name" value="GLHYDRLASE15"/>
</dbReference>
<dbReference type="InterPro" id="IPR012341">
    <property type="entry name" value="6hp_glycosidase-like_sf"/>
</dbReference>
<keyword evidence="7" id="KW-0624">Polysaccharide degradation</keyword>
<reference evidence="12" key="1">
    <citation type="submission" date="2016-03" db="EMBL/GenBank/DDBJ databases">
        <authorList>
            <person name="Devillers H."/>
        </authorList>
    </citation>
    <scope>NUCLEOTIDE SEQUENCE [LARGE SCALE GENOMIC DNA]</scope>
</reference>
<dbReference type="PANTHER" id="PTHR31616">
    <property type="entry name" value="TREHALASE"/>
    <property type="match status" value="1"/>
</dbReference>
<organism evidence="11 12">
    <name type="scientific">Lachancea dasiensis</name>
    <dbReference type="NCBI Taxonomy" id="1072105"/>
    <lineage>
        <taxon>Eukaryota</taxon>
        <taxon>Fungi</taxon>
        <taxon>Dikarya</taxon>
        <taxon>Ascomycota</taxon>
        <taxon>Saccharomycotina</taxon>
        <taxon>Saccharomycetes</taxon>
        <taxon>Saccharomycetales</taxon>
        <taxon>Saccharomycetaceae</taxon>
        <taxon>Lachancea</taxon>
    </lineage>
</organism>
<dbReference type="Proteomes" id="UP000190274">
    <property type="component" value="Chromosome E"/>
</dbReference>
<gene>
    <name evidence="11" type="ORF">LADA_0E10770G</name>
</gene>
<feature type="domain" description="GH15-like" evidence="10">
    <location>
        <begin position="137"/>
        <end position="593"/>
    </location>
</feature>
<dbReference type="EC" id="3.2.1.3" evidence="3"/>
<proteinExistence type="inferred from homology"/>
<dbReference type="Pfam" id="PF00723">
    <property type="entry name" value="Glyco_hydro_15"/>
    <property type="match status" value="1"/>
</dbReference>
<evidence type="ECO:0000256" key="1">
    <source>
        <dbReference type="ARBA" id="ARBA00001863"/>
    </source>
</evidence>
<dbReference type="Gene3D" id="1.50.10.10">
    <property type="match status" value="1"/>
</dbReference>
<evidence type="ECO:0000259" key="10">
    <source>
        <dbReference type="Pfam" id="PF00723"/>
    </source>
</evidence>
<dbReference type="GO" id="GO:0000324">
    <property type="term" value="C:fungal-type vacuole"/>
    <property type="evidence" value="ECO:0007669"/>
    <property type="project" value="EnsemblFungi"/>
</dbReference>
<dbReference type="PANTHER" id="PTHR31616:SF9">
    <property type="entry name" value="GLUCOAMYLASE, INTRACELLULAR SPORULATION-SPECIFIC"/>
    <property type="match status" value="1"/>
</dbReference>
<evidence type="ECO:0000256" key="5">
    <source>
        <dbReference type="ARBA" id="ARBA00023277"/>
    </source>
</evidence>
<evidence type="ECO:0000256" key="4">
    <source>
        <dbReference type="ARBA" id="ARBA00022801"/>
    </source>
</evidence>
<accession>A0A1G4JEU9</accession>
<protein>
    <recommendedName>
        <fullName evidence="3">glucan 1,4-alpha-glucosidase</fullName>
        <ecNumber evidence="3">3.2.1.3</ecNumber>
    </recommendedName>
    <alternativeName>
        <fullName evidence="9">1,4-alpha-D-glucan glucohydrolase</fullName>
    </alternativeName>
    <alternativeName>
        <fullName evidence="8">Glucan 1,4-alpha-glucosidase</fullName>
    </alternativeName>
</protein>
<dbReference type="InterPro" id="IPR011613">
    <property type="entry name" value="GH15-like"/>
</dbReference>
<dbReference type="EMBL" id="LT598455">
    <property type="protein sequence ID" value="SCU88542.1"/>
    <property type="molecule type" value="Genomic_DNA"/>
</dbReference>
<dbReference type="InterPro" id="IPR008928">
    <property type="entry name" value="6-hairpin_glycosidase_sf"/>
</dbReference>
<evidence type="ECO:0000256" key="7">
    <source>
        <dbReference type="ARBA" id="ARBA00023326"/>
    </source>
</evidence>
<name>A0A1G4JEU9_9SACH</name>
<evidence type="ECO:0000256" key="3">
    <source>
        <dbReference type="ARBA" id="ARBA00012593"/>
    </source>
</evidence>
<comment type="similarity">
    <text evidence="2">Belongs to the glycosyl hydrolase 15 family.</text>
</comment>
<evidence type="ECO:0000256" key="9">
    <source>
        <dbReference type="ARBA" id="ARBA00033473"/>
    </source>
</evidence>
<evidence type="ECO:0000256" key="2">
    <source>
        <dbReference type="ARBA" id="ARBA00006188"/>
    </source>
</evidence>